<name>A0A420DNR4_9RHOB</name>
<dbReference type="RefSeq" id="WP_025062848.1">
    <property type="nucleotide sequence ID" value="NZ_RAQK01000001.1"/>
</dbReference>
<dbReference type="SMART" id="SM00267">
    <property type="entry name" value="GGDEF"/>
    <property type="match status" value="1"/>
</dbReference>
<dbReference type="InterPro" id="IPR050469">
    <property type="entry name" value="Diguanylate_Cyclase"/>
</dbReference>
<protein>
    <recommendedName>
        <fullName evidence="1">diguanylate cyclase</fullName>
        <ecNumber evidence="1">2.7.7.65</ecNumber>
    </recommendedName>
</protein>
<dbReference type="OrthoDB" id="9812260at2"/>
<gene>
    <name evidence="6" type="ORF">C8N30_0436</name>
</gene>
<evidence type="ECO:0000313" key="7">
    <source>
        <dbReference type="Proteomes" id="UP000284407"/>
    </source>
</evidence>
<dbReference type="Pfam" id="PF00072">
    <property type="entry name" value="Response_reg"/>
    <property type="match status" value="1"/>
</dbReference>
<dbReference type="InterPro" id="IPR001789">
    <property type="entry name" value="Sig_transdc_resp-reg_receiver"/>
</dbReference>
<dbReference type="GO" id="GO:0000160">
    <property type="term" value="P:phosphorelay signal transduction system"/>
    <property type="evidence" value="ECO:0007669"/>
    <property type="project" value="InterPro"/>
</dbReference>
<accession>A0A420DNR4</accession>
<evidence type="ECO:0000256" key="2">
    <source>
        <dbReference type="ARBA" id="ARBA00034247"/>
    </source>
</evidence>
<organism evidence="6 7">
    <name type="scientific">Sulfitobacter guttiformis</name>
    <dbReference type="NCBI Taxonomy" id="74349"/>
    <lineage>
        <taxon>Bacteria</taxon>
        <taxon>Pseudomonadati</taxon>
        <taxon>Pseudomonadota</taxon>
        <taxon>Alphaproteobacteria</taxon>
        <taxon>Rhodobacterales</taxon>
        <taxon>Roseobacteraceae</taxon>
        <taxon>Sulfitobacter</taxon>
    </lineage>
</organism>
<dbReference type="SUPFAM" id="SSF55073">
    <property type="entry name" value="Nucleotide cyclase"/>
    <property type="match status" value="1"/>
</dbReference>
<dbReference type="Proteomes" id="UP000284407">
    <property type="component" value="Unassembled WGS sequence"/>
</dbReference>
<dbReference type="SUPFAM" id="SSF52172">
    <property type="entry name" value="CheY-like"/>
    <property type="match status" value="2"/>
</dbReference>
<dbReference type="PROSITE" id="PS50110">
    <property type="entry name" value="RESPONSE_REGULATORY"/>
    <property type="match status" value="1"/>
</dbReference>
<dbReference type="CDD" id="cd01949">
    <property type="entry name" value="GGDEF"/>
    <property type="match status" value="1"/>
</dbReference>
<comment type="caution">
    <text evidence="3">Lacks conserved residue(s) required for the propagation of feature annotation.</text>
</comment>
<dbReference type="EMBL" id="RAQK01000001">
    <property type="protein sequence ID" value="RKE95891.1"/>
    <property type="molecule type" value="Genomic_DNA"/>
</dbReference>
<dbReference type="Gene3D" id="3.30.70.270">
    <property type="match status" value="1"/>
</dbReference>
<evidence type="ECO:0000259" key="4">
    <source>
        <dbReference type="PROSITE" id="PS50110"/>
    </source>
</evidence>
<dbReference type="PROSITE" id="PS50887">
    <property type="entry name" value="GGDEF"/>
    <property type="match status" value="1"/>
</dbReference>
<feature type="domain" description="GGDEF" evidence="5">
    <location>
        <begin position="323"/>
        <end position="465"/>
    </location>
</feature>
<dbReference type="NCBIfam" id="TIGR00254">
    <property type="entry name" value="GGDEF"/>
    <property type="match status" value="1"/>
</dbReference>
<dbReference type="Pfam" id="PF00990">
    <property type="entry name" value="GGDEF"/>
    <property type="match status" value="1"/>
</dbReference>
<dbReference type="PANTHER" id="PTHR45138">
    <property type="entry name" value="REGULATORY COMPONENTS OF SENSORY TRANSDUCTION SYSTEM"/>
    <property type="match status" value="1"/>
</dbReference>
<evidence type="ECO:0000313" key="6">
    <source>
        <dbReference type="EMBL" id="RKE95891.1"/>
    </source>
</evidence>
<evidence type="ECO:0000259" key="5">
    <source>
        <dbReference type="PROSITE" id="PS50887"/>
    </source>
</evidence>
<dbReference type="SMART" id="SM00448">
    <property type="entry name" value="REC"/>
    <property type="match status" value="1"/>
</dbReference>
<comment type="catalytic activity">
    <reaction evidence="2">
        <text>2 GTP = 3',3'-c-di-GMP + 2 diphosphate</text>
        <dbReference type="Rhea" id="RHEA:24898"/>
        <dbReference type="ChEBI" id="CHEBI:33019"/>
        <dbReference type="ChEBI" id="CHEBI:37565"/>
        <dbReference type="ChEBI" id="CHEBI:58805"/>
        <dbReference type="EC" id="2.7.7.65"/>
    </reaction>
</comment>
<dbReference type="EC" id="2.7.7.65" evidence="1"/>
<dbReference type="GO" id="GO:0052621">
    <property type="term" value="F:diguanylate cyclase activity"/>
    <property type="evidence" value="ECO:0007669"/>
    <property type="project" value="UniProtKB-EC"/>
</dbReference>
<evidence type="ECO:0000256" key="3">
    <source>
        <dbReference type="PROSITE-ProRule" id="PRU00169"/>
    </source>
</evidence>
<dbReference type="InterPro" id="IPR029787">
    <property type="entry name" value="Nucleotide_cyclase"/>
</dbReference>
<dbReference type="InterPro" id="IPR000160">
    <property type="entry name" value="GGDEF_dom"/>
</dbReference>
<feature type="domain" description="Response regulatory" evidence="4">
    <location>
        <begin position="4"/>
        <end position="120"/>
    </location>
</feature>
<evidence type="ECO:0000256" key="1">
    <source>
        <dbReference type="ARBA" id="ARBA00012528"/>
    </source>
</evidence>
<dbReference type="PANTHER" id="PTHR45138:SF9">
    <property type="entry name" value="DIGUANYLATE CYCLASE DGCM-RELATED"/>
    <property type="match status" value="1"/>
</dbReference>
<comment type="caution">
    <text evidence="6">The sequence shown here is derived from an EMBL/GenBank/DDBJ whole genome shotgun (WGS) entry which is preliminary data.</text>
</comment>
<dbReference type="Gene3D" id="3.40.50.2300">
    <property type="match status" value="1"/>
</dbReference>
<dbReference type="InterPro" id="IPR011006">
    <property type="entry name" value="CheY-like_superfamily"/>
</dbReference>
<dbReference type="AlphaFoldDB" id="A0A420DNR4"/>
<dbReference type="STRING" id="1443111.Z949_2402"/>
<proteinExistence type="predicted"/>
<sequence length="471" mass="50699">MQGNILIVDGISTNRIVLKVKLTAAFYQVVQAGTVVEALEMITKHKPDLVLTAMNLPDGTAADLCTYLRKMPQTATLPVLAVASSHNPERRLATLRAGVCDVMNKPVNETLLLGRVRNMIRAHRTFAQWQLREDTNCALGLAEAPGEFIRPIAVSIIGNEAAPLQGWVRQLLPHMRASYCVTLLNEALAALNAGAPPDAIVLALPDNLSQSDTCLRLISALRASALMQDIALLVIQKTEDPLQATSALDLGADDVMTGGFEAAELAVRIDILLKRKRQLAHLLQSVHTGLQAAAYDPLTGLYNRRYAMPYLSGLIERSAATQISFAVIVADMDHFKRINDLYGHASGDAVLVETARRLRRAVRGSDMVARIGGEEFLIALPAADVITARSLAHRICDAIGGTPFIIPGAADPVHITISLGLAMSKAPFQAERGIPETPSTLLDHADKALYAAKMQGRNRVNFSLSQASPAA</sequence>
<reference evidence="6 7" key="1">
    <citation type="submission" date="2018-09" db="EMBL/GenBank/DDBJ databases">
        <title>Genomic Encyclopedia of Archaeal and Bacterial Type Strains, Phase II (KMG-II): from individual species to whole genera.</title>
        <authorList>
            <person name="Goeker M."/>
        </authorList>
    </citation>
    <scope>NUCLEOTIDE SEQUENCE [LARGE SCALE GENOMIC DNA]</scope>
    <source>
        <strain evidence="6 7">DSM 11458</strain>
    </source>
</reference>
<dbReference type="InterPro" id="IPR043128">
    <property type="entry name" value="Rev_trsase/Diguanyl_cyclase"/>
</dbReference>
<keyword evidence="7" id="KW-1185">Reference proteome</keyword>
<dbReference type="FunFam" id="3.30.70.270:FF:000001">
    <property type="entry name" value="Diguanylate cyclase domain protein"/>
    <property type="match status" value="1"/>
</dbReference>